<reference evidence="1 2" key="1">
    <citation type="journal article" date="2022" name="Nat. Ecol. Evol.">
        <title>A masculinizing supergene underlies an exaggerated male reproductive morph in a spider.</title>
        <authorList>
            <person name="Hendrickx F."/>
            <person name="De Corte Z."/>
            <person name="Sonet G."/>
            <person name="Van Belleghem S.M."/>
            <person name="Kostlbacher S."/>
            <person name="Vangestel C."/>
        </authorList>
    </citation>
    <scope>NUCLEOTIDE SEQUENCE [LARGE SCALE GENOMIC DNA]</scope>
    <source>
        <strain evidence="1">W744_W776</strain>
    </source>
</reference>
<organism evidence="1 2">
    <name type="scientific">Oedothorax gibbosus</name>
    <dbReference type="NCBI Taxonomy" id="931172"/>
    <lineage>
        <taxon>Eukaryota</taxon>
        <taxon>Metazoa</taxon>
        <taxon>Ecdysozoa</taxon>
        <taxon>Arthropoda</taxon>
        <taxon>Chelicerata</taxon>
        <taxon>Arachnida</taxon>
        <taxon>Araneae</taxon>
        <taxon>Araneomorphae</taxon>
        <taxon>Entelegynae</taxon>
        <taxon>Araneoidea</taxon>
        <taxon>Linyphiidae</taxon>
        <taxon>Erigoninae</taxon>
        <taxon>Oedothorax</taxon>
    </lineage>
</organism>
<dbReference type="AlphaFoldDB" id="A0AAV6TVN3"/>
<name>A0AAV6TVN3_9ARAC</name>
<gene>
    <name evidence="1" type="ORF">JTE90_013355</name>
</gene>
<protein>
    <submittedName>
        <fullName evidence="1">Uncharacterized protein</fullName>
    </submittedName>
</protein>
<comment type="caution">
    <text evidence="1">The sequence shown here is derived from an EMBL/GenBank/DDBJ whole genome shotgun (WGS) entry which is preliminary data.</text>
</comment>
<keyword evidence="2" id="KW-1185">Reference proteome</keyword>
<sequence length="79" mass="8644">MEVRNSERPIHSVFVAIYQSSFGISLKTRVFQVRVGSPCLETFTNECPPGSVLSVVLFILKINGIVEQLSPAVKDTCCG</sequence>
<dbReference type="EMBL" id="JAFNEN010000948">
    <property type="protein sequence ID" value="KAG8175804.1"/>
    <property type="molecule type" value="Genomic_DNA"/>
</dbReference>
<evidence type="ECO:0000313" key="2">
    <source>
        <dbReference type="Proteomes" id="UP000827092"/>
    </source>
</evidence>
<evidence type="ECO:0000313" key="1">
    <source>
        <dbReference type="EMBL" id="KAG8175804.1"/>
    </source>
</evidence>
<proteinExistence type="predicted"/>
<dbReference type="Proteomes" id="UP000827092">
    <property type="component" value="Unassembled WGS sequence"/>
</dbReference>
<accession>A0AAV6TVN3</accession>